<evidence type="ECO:0000256" key="10">
    <source>
        <dbReference type="ARBA" id="ARBA00023128"/>
    </source>
</evidence>
<evidence type="ECO:0000313" key="18">
    <source>
        <dbReference type="EMBL" id="KAL0632356.1"/>
    </source>
</evidence>
<dbReference type="Proteomes" id="UP001447188">
    <property type="component" value="Unassembled WGS sequence"/>
</dbReference>
<evidence type="ECO:0000259" key="17">
    <source>
        <dbReference type="PROSITE" id="PS51731"/>
    </source>
</evidence>
<feature type="compositionally biased region" description="Polar residues" evidence="16">
    <location>
        <begin position="17"/>
        <end position="34"/>
    </location>
</feature>
<organism evidence="18 19">
    <name type="scientific">Discina gigas</name>
    <dbReference type="NCBI Taxonomy" id="1032678"/>
    <lineage>
        <taxon>Eukaryota</taxon>
        <taxon>Fungi</taxon>
        <taxon>Dikarya</taxon>
        <taxon>Ascomycota</taxon>
        <taxon>Pezizomycotina</taxon>
        <taxon>Pezizomycetes</taxon>
        <taxon>Pezizales</taxon>
        <taxon>Discinaceae</taxon>
        <taxon>Discina</taxon>
    </lineage>
</organism>
<accession>A0ABR3G952</accession>
<gene>
    <name evidence="18" type="primary">ARG2</name>
    <name evidence="18" type="ORF">Q9L58_008750</name>
</gene>
<evidence type="ECO:0000256" key="14">
    <source>
        <dbReference type="ARBA" id="ARBA00048372"/>
    </source>
</evidence>
<dbReference type="Pfam" id="PF04768">
    <property type="entry name" value="NAT"/>
    <property type="match status" value="1"/>
</dbReference>
<evidence type="ECO:0000256" key="15">
    <source>
        <dbReference type="PIRNR" id="PIRNR007892"/>
    </source>
</evidence>
<feature type="region of interest" description="Disordered" evidence="16">
    <location>
        <begin position="1"/>
        <end position="51"/>
    </location>
</feature>
<dbReference type="Gene3D" id="3.40.630.30">
    <property type="match status" value="1"/>
</dbReference>
<evidence type="ECO:0000256" key="2">
    <source>
        <dbReference type="ARBA" id="ARBA00004173"/>
    </source>
</evidence>
<evidence type="ECO:0000256" key="12">
    <source>
        <dbReference type="ARBA" id="ARBA00030346"/>
    </source>
</evidence>
<comment type="subcellular location">
    <subcellularLocation>
        <location evidence="2 15">Mitochondrion</location>
    </subcellularLocation>
</comment>
<dbReference type="PROSITE" id="PS51731">
    <property type="entry name" value="GNAT_NAGS"/>
    <property type="match status" value="1"/>
</dbReference>
<keyword evidence="9" id="KW-0809">Transit peptide</keyword>
<comment type="caution">
    <text evidence="18">The sequence shown here is derived from an EMBL/GenBank/DDBJ whole genome shotgun (WGS) entry which is preliminary data.</text>
</comment>
<dbReference type="EC" id="2.3.1.1" evidence="5 15"/>
<keyword evidence="8 15" id="KW-0808">Transferase</keyword>
<keyword evidence="19" id="KW-1185">Reference proteome</keyword>
<evidence type="ECO:0000256" key="5">
    <source>
        <dbReference type="ARBA" id="ARBA00012697"/>
    </source>
</evidence>
<feature type="domain" description="N-acetyltransferase" evidence="17">
    <location>
        <begin position="466"/>
        <end position="631"/>
    </location>
</feature>
<dbReference type="InterPro" id="IPR036393">
    <property type="entry name" value="AceGlu_kinase-like_sf"/>
</dbReference>
<comment type="similarity">
    <text evidence="4 15">Belongs to the acetyltransferase family.</text>
</comment>
<keyword evidence="10 15" id="KW-0496">Mitochondrion</keyword>
<evidence type="ECO:0000256" key="13">
    <source>
        <dbReference type="ARBA" id="ARBA00033251"/>
    </source>
</evidence>
<comment type="catalytic activity">
    <reaction evidence="14 15">
        <text>L-glutamate + acetyl-CoA = N-acetyl-L-glutamate + CoA + H(+)</text>
        <dbReference type="Rhea" id="RHEA:24292"/>
        <dbReference type="ChEBI" id="CHEBI:15378"/>
        <dbReference type="ChEBI" id="CHEBI:29985"/>
        <dbReference type="ChEBI" id="CHEBI:44337"/>
        <dbReference type="ChEBI" id="CHEBI:57287"/>
        <dbReference type="ChEBI" id="CHEBI:57288"/>
        <dbReference type="EC" id="2.3.1.1"/>
    </reaction>
</comment>
<name>A0ABR3G952_9PEZI</name>
<evidence type="ECO:0000256" key="4">
    <source>
        <dbReference type="ARBA" id="ARBA00008694"/>
    </source>
</evidence>
<dbReference type="EMBL" id="JBBBZM010000173">
    <property type="protein sequence ID" value="KAL0632356.1"/>
    <property type="molecule type" value="Genomic_DNA"/>
</dbReference>
<keyword evidence="11 15" id="KW-0012">Acyltransferase</keyword>
<feature type="region of interest" description="Disordered" evidence="16">
    <location>
        <begin position="404"/>
        <end position="427"/>
    </location>
</feature>
<comment type="pathway">
    <text evidence="3 15">Amino-acid biosynthesis; L-arginine biosynthesis; N(2)-acetyl-L-ornithine from L-glutamate: step 1/4.</text>
</comment>
<evidence type="ECO:0000256" key="9">
    <source>
        <dbReference type="ARBA" id="ARBA00022946"/>
    </source>
</evidence>
<evidence type="ECO:0000256" key="3">
    <source>
        <dbReference type="ARBA" id="ARBA00004925"/>
    </source>
</evidence>
<dbReference type="Gene3D" id="3.40.1160.10">
    <property type="entry name" value="Acetylglutamate kinase-like"/>
    <property type="match status" value="1"/>
</dbReference>
<evidence type="ECO:0000256" key="7">
    <source>
        <dbReference type="ARBA" id="ARBA00022605"/>
    </source>
</evidence>
<dbReference type="InterPro" id="IPR006855">
    <property type="entry name" value="Vertebrate-like_GNAT_dom"/>
</dbReference>
<dbReference type="PANTHER" id="PTHR23342:SF4">
    <property type="entry name" value="AMINO-ACID ACETYLTRANSFERASE, MITOCHONDRIAL"/>
    <property type="match status" value="1"/>
</dbReference>
<evidence type="ECO:0000256" key="6">
    <source>
        <dbReference type="ARBA" id="ARBA00018802"/>
    </source>
</evidence>
<evidence type="ECO:0000256" key="1">
    <source>
        <dbReference type="ARBA" id="ARBA00002294"/>
    </source>
</evidence>
<proteinExistence type="inferred from homology"/>
<evidence type="ECO:0000256" key="8">
    <source>
        <dbReference type="ARBA" id="ARBA00022679"/>
    </source>
</evidence>
<reference evidence="18 19" key="1">
    <citation type="submission" date="2024-02" db="EMBL/GenBank/DDBJ databases">
        <title>Discinaceae phylogenomics.</title>
        <authorList>
            <person name="Dirks A.C."/>
            <person name="James T.Y."/>
        </authorList>
    </citation>
    <scope>NUCLEOTIDE SEQUENCE [LARGE SCALE GENOMIC DNA]</scope>
    <source>
        <strain evidence="18 19">ACD0624</strain>
    </source>
</reference>
<dbReference type="PANTHER" id="PTHR23342">
    <property type="entry name" value="N-ACETYLGLUTAMATE SYNTHASE"/>
    <property type="match status" value="1"/>
</dbReference>
<evidence type="ECO:0000313" key="19">
    <source>
        <dbReference type="Proteomes" id="UP001447188"/>
    </source>
</evidence>
<feature type="compositionally biased region" description="Pro residues" evidence="16">
    <location>
        <begin position="409"/>
        <end position="419"/>
    </location>
</feature>
<sequence>MGLLSQTARFNAARTAISPNSSPRRSFTASTRPGSSGEKRAGKTQTAEEDRELYLSVLSSTSTSREARSYLQRFQPSLALSPDTPPSPRPPAILKYLKQSSFTQADIKARNQTYVQRLLQNHPPPALSQLPISAGTSFFIPEIAEEEIHVGLVKIRDVRNIDDATLCGIGRTLSQLNRLGLYPVVVVDEPPPPPSTATAPTDIAAWRSLLHAQADRIVSAIEDGRGRARRVDGCINVAHDMSHPQIALPNLLITPLSRGLIPVLVPIAYNQTQRAVPTTADALVLSLTALLSTHSPHESTVAPVDQPIQLDRIIFLDPLGGIPSHDRPSGAHVFINLEQEYSTLRAQLSAKTGVVGEKNSPPYSSPFHLSNLRTLRSALSLLPPTSSALITTPSLAAAYTTTSILTSPSPSPSPSPSLPPTSTKKNPLIHNLLTNKPVISSSLPVDSSSYQGTLTTLLKHGIPLRIHLNTPLTSPTIDLPKLIALVQDSFGKTLDVAHYLARVDAQIAAVVVAGDYEGAAIITWEHAQGAEKRVCYLDKFAVLKRSQGAGGVADVVFKSMVEAVQTGLLEAEGVVWRSRRWNPVNRWYFERARGSYKIPGGGWTMFWTTPDAEVCRSRFVDYVQVCSGIEPSLKDE</sequence>
<evidence type="ECO:0000256" key="16">
    <source>
        <dbReference type="SAM" id="MobiDB-lite"/>
    </source>
</evidence>
<dbReference type="GO" id="GO:0016746">
    <property type="term" value="F:acyltransferase activity"/>
    <property type="evidence" value="ECO:0007669"/>
    <property type="project" value="UniProtKB-KW"/>
</dbReference>
<keyword evidence="7 15" id="KW-0028">Amino-acid biosynthesis</keyword>
<comment type="function">
    <text evidence="1 15">N-acetylglutamate synthase involved in arginine biosynthesis.</text>
</comment>
<evidence type="ECO:0000256" key="11">
    <source>
        <dbReference type="ARBA" id="ARBA00023315"/>
    </source>
</evidence>
<dbReference type="InterPro" id="IPR011190">
    <property type="entry name" value="GlcNAc_Synth_fun"/>
</dbReference>
<dbReference type="PIRSF" id="PIRSF007892">
    <property type="entry name" value="NAGS_fungal"/>
    <property type="match status" value="1"/>
</dbReference>
<protein>
    <recommendedName>
        <fullName evidence="6 15">Amino-acid acetyltransferase, mitochondrial</fullName>
        <ecNumber evidence="5 15">2.3.1.1</ecNumber>
    </recommendedName>
    <alternativeName>
        <fullName evidence="12 15">Glutamate N-acetyltransferase</fullName>
    </alternativeName>
    <alternativeName>
        <fullName evidence="13 15">N-acetylglutamate synthase</fullName>
    </alternativeName>
</protein>